<protein>
    <recommendedName>
        <fullName evidence="3">Importin N-terminal domain-containing protein</fullName>
    </recommendedName>
</protein>
<dbReference type="SUPFAM" id="SSF48371">
    <property type="entry name" value="ARM repeat"/>
    <property type="match status" value="1"/>
</dbReference>
<proteinExistence type="predicted"/>
<dbReference type="Proteomes" id="UP000179807">
    <property type="component" value="Unassembled WGS sequence"/>
</dbReference>
<dbReference type="InterPro" id="IPR011989">
    <property type="entry name" value="ARM-like"/>
</dbReference>
<evidence type="ECO:0008006" key="3">
    <source>
        <dbReference type="Google" id="ProtNLM"/>
    </source>
</evidence>
<gene>
    <name evidence="1" type="ORF">TRFO_38227</name>
</gene>
<reference evidence="1" key="1">
    <citation type="submission" date="2016-10" db="EMBL/GenBank/DDBJ databases">
        <authorList>
            <person name="Benchimol M."/>
            <person name="Almeida L.G."/>
            <person name="Vasconcelos A.T."/>
            <person name="Perreira-Neves A."/>
            <person name="Rosa I.A."/>
            <person name="Tasca T."/>
            <person name="Bogo M.R."/>
            <person name="de Souza W."/>
        </authorList>
    </citation>
    <scope>NUCLEOTIDE SEQUENCE [LARGE SCALE GENOMIC DNA]</scope>
    <source>
        <strain evidence="1">K</strain>
    </source>
</reference>
<dbReference type="InterPro" id="IPR016024">
    <property type="entry name" value="ARM-type_fold"/>
</dbReference>
<organism evidence="1 2">
    <name type="scientific">Tritrichomonas foetus</name>
    <dbReference type="NCBI Taxonomy" id="1144522"/>
    <lineage>
        <taxon>Eukaryota</taxon>
        <taxon>Metamonada</taxon>
        <taxon>Parabasalia</taxon>
        <taxon>Tritrichomonadida</taxon>
        <taxon>Tritrichomonadidae</taxon>
        <taxon>Tritrichomonas</taxon>
    </lineage>
</organism>
<sequence length="872" mass="101951">MDVYNTLMNLYVQTKGDNNMNHVLDLLNYCLTQLDKSNDSNFLRILYIILMNLFNINDINLNNSGNKRTNASRLWNHHLLSSFRTTIKNKLMNGIESNDIVVRNISARAAASIAFIDETYDVFIQLAERVTHAQLPRNSIYGSIRCLYEIYTFPIEIPLSWEKCFPPLILSLLEFIQIPDNDQNALIDAIHTLILFVKKSQYYFLSHEIINNCFLAVQNAFNTNRICQENITFYHSIFVFFYQIVKIVYFQTNEHIEQIFTIITNQIHIPSKPHRNICIDTIGRLALFEYRREKNGYSTQGIFYNNLSLLIQKILNCMILDMDEFDIYNDEELASLSTLKIFFRHNQQLILQNIIQLFDIINDPDFHKKNAALYSIQCICSKFKLDLVKQFIFTIIPILFDHLDEKMDLTTRYFALSSIESILLYYGDIFKNDIISNRLINIYFASIQCSQFSPFILKFCRVIKILATNCNQVIIDNNFRYIISLTLSQIRNEENIEFRELFSVIDTVIKFSSNVSDEQILELIPSMLTTASSSDVVIEKRSNCLLILATIFEKVPTLVHPNAISFGISIMTMINTKENNDSDLCGCSLIAVRNLLQISSSSFAPYINEILKLIYFTFNENDEWLIKISFDTISLMYESIPIHMKIYFPNTCKELFKFIDSNSNDRVFPLIPSILNTFSRMIYIFTYVKPLKIDYNIKHIFDLIVQFSLSCQRNEIDIFYIKSNMDLYEKILNSYKSLFIAFHAKKLFLFQVCYQTFSFIQFLGSIPYLNDNNHVLIYEVIFIAVEILNKNVLTYLNSNSITFLIEKGIHNNQNPQIKNCANRLQELIMQLQKSMDHFEEDYSEEDCSEEYFSENGCSEEYFSENGCSEEDC</sequence>
<dbReference type="RefSeq" id="XP_068348770.1">
    <property type="nucleotide sequence ID" value="XM_068511918.1"/>
</dbReference>
<dbReference type="EMBL" id="MLAK01001231">
    <property type="protein sequence ID" value="OHS95633.1"/>
    <property type="molecule type" value="Genomic_DNA"/>
</dbReference>
<comment type="caution">
    <text evidence="1">The sequence shown here is derived from an EMBL/GenBank/DDBJ whole genome shotgun (WGS) entry which is preliminary data.</text>
</comment>
<keyword evidence="2" id="KW-1185">Reference proteome</keyword>
<evidence type="ECO:0000313" key="2">
    <source>
        <dbReference type="Proteomes" id="UP000179807"/>
    </source>
</evidence>
<dbReference type="Gene3D" id="1.25.10.10">
    <property type="entry name" value="Leucine-rich Repeat Variant"/>
    <property type="match status" value="1"/>
</dbReference>
<dbReference type="GeneID" id="94846622"/>
<dbReference type="VEuPathDB" id="TrichDB:TRFO_38227"/>
<dbReference type="AlphaFoldDB" id="A0A1J4JAC8"/>
<name>A0A1J4JAC8_9EUKA</name>
<accession>A0A1J4JAC8</accession>
<evidence type="ECO:0000313" key="1">
    <source>
        <dbReference type="EMBL" id="OHS95633.1"/>
    </source>
</evidence>